<feature type="transmembrane region" description="Helical" evidence="8">
    <location>
        <begin position="20"/>
        <end position="37"/>
    </location>
</feature>
<dbReference type="Pfam" id="PF00067">
    <property type="entry name" value="p450"/>
    <property type="match status" value="1"/>
</dbReference>
<proteinExistence type="inferred from homology"/>
<gene>
    <name evidence="9" type="ORF">EYC80_000786</name>
</gene>
<organism evidence="9 10">
    <name type="scientific">Monilinia laxa</name>
    <name type="common">Brown rot fungus</name>
    <name type="synonym">Sclerotinia laxa</name>
    <dbReference type="NCBI Taxonomy" id="61186"/>
    <lineage>
        <taxon>Eukaryota</taxon>
        <taxon>Fungi</taxon>
        <taxon>Dikarya</taxon>
        <taxon>Ascomycota</taxon>
        <taxon>Pezizomycotina</taxon>
        <taxon>Leotiomycetes</taxon>
        <taxon>Helotiales</taxon>
        <taxon>Sclerotiniaceae</taxon>
        <taxon>Monilinia</taxon>
    </lineage>
</organism>
<evidence type="ECO:0000256" key="6">
    <source>
        <dbReference type="ARBA" id="ARBA00023026"/>
    </source>
</evidence>
<dbReference type="EMBL" id="VIGI01000006">
    <property type="protein sequence ID" value="KAB8298607.1"/>
    <property type="molecule type" value="Genomic_DNA"/>
</dbReference>
<evidence type="ECO:0000256" key="3">
    <source>
        <dbReference type="ARBA" id="ARBA00022723"/>
    </source>
</evidence>
<dbReference type="Gene3D" id="1.10.630.10">
    <property type="entry name" value="Cytochrome P450"/>
    <property type="match status" value="1"/>
</dbReference>
<evidence type="ECO:0000313" key="9">
    <source>
        <dbReference type="EMBL" id="KAB8298607.1"/>
    </source>
</evidence>
<dbReference type="SUPFAM" id="SSF48264">
    <property type="entry name" value="Cytochrome P450"/>
    <property type="match status" value="1"/>
</dbReference>
<keyword evidence="10" id="KW-1185">Reference proteome</keyword>
<dbReference type="CDD" id="cd11041">
    <property type="entry name" value="CYP503A1-like"/>
    <property type="match status" value="1"/>
</dbReference>
<comment type="cofactor">
    <cofactor evidence="1">
        <name>heme</name>
        <dbReference type="ChEBI" id="CHEBI:30413"/>
    </cofactor>
</comment>
<dbReference type="PANTHER" id="PTHR46206">
    <property type="entry name" value="CYTOCHROME P450"/>
    <property type="match status" value="1"/>
</dbReference>
<reference evidence="9 10" key="1">
    <citation type="submission" date="2019-06" db="EMBL/GenBank/DDBJ databases">
        <title>Genome Sequence of the Brown Rot Fungal Pathogen Monilinia laxa.</title>
        <authorList>
            <person name="De Miccolis Angelini R.M."/>
            <person name="Landi L."/>
            <person name="Abate D."/>
            <person name="Pollastro S."/>
            <person name="Romanazzi G."/>
            <person name="Faretra F."/>
        </authorList>
    </citation>
    <scope>NUCLEOTIDE SEQUENCE [LARGE SCALE GENOMIC DNA]</scope>
    <source>
        <strain evidence="9 10">Mlax316</strain>
    </source>
</reference>
<dbReference type="GO" id="GO:0020037">
    <property type="term" value="F:heme binding"/>
    <property type="evidence" value="ECO:0007669"/>
    <property type="project" value="InterPro"/>
</dbReference>
<dbReference type="OrthoDB" id="1844152at2759"/>
<keyword evidence="3" id="KW-0479">Metal-binding</keyword>
<keyword evidence="6" id="KW-0843">Virulence</keyword>
<dbReference type="GO" id="GO:0004497">
    <property type="term" value="F:monooxygenase activity"/>
    <property type="evidence" value="ECO:0007669"/>
    <property type="project" value="UniProtKB-KW"/>
</dbReference>
<evidence type="ECO:0000256" key="2">
    <source>
        <dbReference type="ARBA" id="ARBA00010617"/>
    </source>
</evidence>
<evidence type="ECO:0000256" key="4">
    <source>
        <dbReference type="ARBA" id="ARBA00023002"/>
    </source>
</evidence>
<keyword evidence="8" id="KW-0812">Transmembrane</keyword>
<accession>A0A5N6K772</accession>
<dbReference type="PANTHER" id="PTHR46206:SF6">
    <property type="entry name" value="CYTOCHROME P450 MONOOXYGENASE AN1598-RELATED"/>
    <property type="match status" value="1"/>
</dbReference>
<keyword evidence="5" id="KW-0408">Iron</keyword>
<dbReference type="InterPro" id="IPR001128">
    <property type="entry name" value="Cyt_P450"/>
</dbReference>
<evidence type="ECO:0008006" key="11">
    <source>
        <dbReference type="Google" id="ProtNLM"/>
    </source>
</evidence>
<comment type="similarity">
    <text evidence="2">Belongs to the cytochrome P450 family.</text>
</comment>
<name>A0A5N6K772_MONLA</name>
<keyword evidence="8" id="KW-1133">Transmembrane helix</keyword>
<dbReference type="InterPro" id="IPR036396">
    <property type="entry name" value="Cyt_P450_sf"/>
</dbReference>
<protein>
    <recommendedName>
        <fullName evidence="11">Cytochrome P450</fullName>
    </recommendedName>
</protein>
<dbReference type="AlphaFoldDB" id="A0A5N6K772"/>
<evidence type="ECO:0000256" key="5">
    <source>
        <dbReference type="ARBA" id="ARBA00023004"/>
    </source>
</evidence>
<evidence type="ECO:0000256" key="1">
    <source>
        <dbReference type="ARBA" id="ARBA00001971"/>
    </source>
</evidence>
<sequence length="472" mass="53458">MTQGLKEVVRNSLQLDWKSTTLIVIFFILATIVVVWTQRPEEELLLEKLKALGLPVVGVGPNVNVSEALETGTQTYPDSPYVIPADRVPVVILPNSIINSIKSLPEEQISFEKEVFARHLAHLKETQKVFSEPILNSIKQDLTRNISKTLDTLWDEVDYAFEKNIGTLPEDEEQWKTVSVYGKVLNIVALLSGRVFVGAPLCRDEEWIKATISYTIILGATVGMLWKRPWWQRRIVAPLYFRTYDDVHRKAQELLRPLLERETTLDPSEWEKKTAEQTDGQLIRWLLSHTPQKDGKINVKQLAHDQLTVSLAAIHTTSITISHLLYDLATYPEHVAPLREELESVIAEHKAAGGNGKLSKVEITKLWKMDSFIKESQRLNPPILVQMRRYLTAPLALPSGHILPPGTFCGVDAQMTNRTVPYYEASPITHQQAPFDSFDGFRFSKLRSVPGNENRYQFVTSSTESLNFGHGS</sequence>
<comment type="caution">
    <text evidence="9">The sequence shown here is derived from an EMBL/GenBank/DDBJ whole genome shotgun (WGS) entry which is preliminary data.</text>
</comment>
<evidence type="ECO:0000256" key="7">
    <source>
        <dbReference type="ARBA" id="ARBA00023033"/>
    </source>
</evidence>
<keyword evidence="8" id="KW-0472">Membrane</keyword>
<dbReference type="GO" id="GO:0005506">
    <property type="term" value="F:iron ion binding"/>
    <property type="evidence" value="ECO:0007669"/>
    <property type="project" value="InterPro"/>
</dbReference>
<evidence type="ECO:0000256" key="8">
    <source>
        <dbReference type="SAM" id="Phobius"/>
    </source>
</evidence>
<evidence type="ECO:0000313" key="10">
    <source>
        <dbReference type="Proteomes" id="UP000326757"/>
    </source>
</evidence>
<dbReference type="GO" id="GO:0016705">
    <property type="term" value="F:oxidoreductase activity, acting on paired donors, with incorporation or reduction of molecular oxygen"/>
    <property type="evidence" value="ECO:0007669"/>
    <property type="project" value="InterPro"/>
</dbReference>
<keyword evidence="7" id="KW-0503">Monooxygenase</keyword>
<keyword evidence="4" id="KW-0560">Oxidoreductase</keyword>
<dbReference type="Proteomes" id="UP000326757">
    <property type="component" value="Unassembled WGS sequence"/>
</dbReference>